<comment type="similarity">
    <text evidence="1">Belongs to the protein kinase superfamily. CAMK Ser/Thr protein kinase family. CaMK subfamily.</text>
</comment>
<evidence type="ECO:0000256" key="4">
    <source>
        <dbReference type="ARBA" id="ARBA00022741"/>
    </source>
</evidence>
<evidence type="ECO:0000256" key="2">
    <source>
        <dbReference type="ARBA" id="ARBA00022527"/>
    </source>
</evidence>
<dbReference type="InterPro" id="IPR008271">
    <property type="entry name" value="Ser/Thr_kinase_AS"/>
</dbReference>
<feature type="region of interest" description="Disordered" evidence="7">
    <location>
        <begin position="55"/>
        <end position="97"/>
    </location>
</feature>
<dbReference type="PANTHER" id="PTHR24349">
    <property type="entry name" value="SERINE/THREONINE-PROTEIN KINASE"/>
    <property type="match status" value="1"/>
</dbReference>
<evidence type="ECO:0000313" key="9">
    <source>
        <dbReference type="EMBL" id="KAK2657005.1"/>
    </source>
</evidence>
<sequence>MSCYSNQEQEQEMPFINHPSEEEELLLLQETATAAVDSHSATNSFSLLNLHAFPPSSSSSASAHSHLHCNHCGSHKRPSPEPSSSDAHDRQQPKQKKLSFHGFSKIPLPTQVVPNTATQVILSDPPQSPPQNAEIPRPETPLSSAVRASAAAKLPPRAPTLRRSVSDPNPSPLHGTMGGYESPNDKQRLRRMRNCIKEMNKWWDQILPEEEGFRQEVHDREAARSWTVWLYTYVATDKANGDRVAVKKIEKTKMILPIAVEDVKREVKILQALAGHENVVQFYNAFEDASYVFLVMELCEGSELQDRILSKKDSRYSEKDASVVVWQMLKIAAECHLHGLVHRDMKPENFLFKSTKEDSPLNATDFGFSYFIKPGEKFQDIVGSAYYVAPKVLKPESDVWSIGVLTYILLCGKPPFWDKTEDGIFKLHCMYINWRTHDSDKWYQGSRAAFDKFDIDKERDGFITSEELRMAGVGRVAY</sequence>
<evidence type="ECO:0000256" key="1">
    <source>
        <dbReference type="ARBA" id="ARBA00005354"/>
    </source>
</evidence>
<keyword evidence="6" id="KW-0067">ATP-binding</keyword>
<protein>
    <recommendedName>
        <fullName evidence="8">Protein kinase domain-containing protein</fullName>
    </recommendedName>
</protein>
<comment type="caution">
    <text evidence="9">The sequence shown here is derived from an EMBL/GenBank/DDBJ whole genome shotgun (WGS) entry which is preliminary data.</text>
</comment>
<dbReference type="Pfam" id="PF00069">
    <property type="entry name" value="Pkinase"/>
    <property type="match status" value="1"/>
</dbReference>
<keyword evidence="10" id="KW-1185">Reference proteome</keyword>
<name>A0AAD9XCU2_9ROSI</name>
<dbReference type="EMBL" id="JANJYI010000003">
    <property type="protein sequence ID" value="KAK2657005.1"/>
    <property type="molecule type" value="Genomic_DNA"/>
</dbReference>
<evidence type="ECO:0000256" key="6">
    <source>
        <dbReference type="ARBA" id="ARBA00022840"/>
    </source>
</evidence>
<feature type="domain" description="Protein kinase" evidence="8">
    <location>
        <begin position="203"/>
        <end position="478"/>
    </location>
</feature>
<evidence type="ECO:0000313" key="10">
    <source>
        <dbReference type="Proteomes" id="UP001280121"/>
    </source>
</evidence>
<gene>
    <name evidence="9" type="ORF">Ddye_010057</name>
</gene>
<dbReference type="PROSITE" id="PS00108">
    <property type="entry name" value="PROTEIN_KINASE_ST"/>
    <property type="match status" value="1"/>
</dbReference>
<evidence type="ECO:0000256" key="3">
    <source>
        <dbReference type="ARBA" id="ARBA00022679"/>
    </source>
</evidence>
<keyword evidence="2" id="KW-0723">Serine/threonine-protein kinase</keyword>
<dbReference type="SMART" id="SM00220">
    <property type="entry name" value="S_TKc"/>
    <property type="match status" value="1"/>
</dbReference>
<dbReference type="SUPFAM" id="SSF56112">
    <property type="entry name" value="Protein kinase-like (PK-like)"/>
    <property type="match status" value="1"/>
</dbReference>
<feature type="region of interest" description="Disordered" evidence="7">
    <location>
        <begin position="120"/>
        <end position="186"/>
    </location>
</feature>
<evidence type="ECO:0000256" key="7">
    <source>
        <dbReference type="SAM" id="MobiDB-lite"/>
    </source>
</evidence>
<keyword evidence="3" id="KW-0808">Transferase</keyword>
<keyword evidence="4" id="KW-0547">Nucleotide-binding</keyword>
<dbReference type="GO" id="GO:0004674">
    <property type="term" value="F:protein serine/threonine kinase activity"/>
    <property type="evidence" value="ECO:0007669"/>
    <property type="project" value="UniProtKB-KW"/>
</dbReference>
<dbReference type="PROSITE" id="PS50011">
    <property type="entry name" value="PROTEIN_KINASE_DOM"/>
    <property type="match status" value="1"/>
</dbReference>
<dbReference type="InterPro" id="IPR050205">
    <property type="entry name" value="CDPK_Ser/Thr_kinases"/>
</dbReference>
<dbReference type="Proteomes" id="UP001280121">
    <property type="component" value="Unassembled WGS sequence"/>
</dbReference>
<dbReference type="InterPro" id="IPR011009">
    <property type="entry name" value="Kinase-like_dom_sf"/>
</dbReference>
<organism evidence="9 10">
    <name type="scientific">Dipteronia dyeriana</name>
    <dbReference type="NCBI Taxonomy" id="168575"/>
    <lineage>
        <taxon>Eukaryota</taxon>
        <taxon>Viridiplantae</taxon>
        <taxon>Streptophyta</taxon>
        <taxon>Embryophyta</taxon>
        <taxon>Tracheophyta</taxon>
        <taxon>Spermatophyta</taxon>
        <taxon>Magnoliopsida</taxon>
        <taxon>eudicotyledons</taxon>
        <taxon>Gunneridae</taxon>
        <taxon>Pentapetalae</taxon>
        <taxon>rosids</taxon>
        <taxon>malvids</taxon>
        <taxon>Sapindales</taxon>
        <taxon>Sapindaceae</taxon>
        <taxon>Hippocastanoideae</taxon>
        <taxon>Acereae</taxon>
        <taxon>Dipteronia</taxon>
    </lineage>
</organism>
<keyword evidence="5" id="KW-0418">Kinase</keyword>
<dbReference type="InterPro" id="IPR000719">
    <property type="entry name" value="Prot_kinase_dom"/>
</dbReference>
<accession>A0AAD9XCU2</accession>
<dbReference type="Gene3D" id="1.10.510.10">
    <property type="entry name" value="Transferase(Phosphotransferase) domain 1"/>
    <property type="match status" value="1"/>
</dbReference>
<dbReference type="AlphaFoldDB" id="A0AAD9XCU2"/>
<proteinExistence type="inferred from homology"/>
<dbReference type="GO" id="GO:0005524">
    <property type="term" value="F:ATP binding"/>
    <property type="evidence" value="ECO:0007669"/>
    <property type="project" value="UniProtKB-KW"/>
</dbReference>
<feature type="compositionally biased region" description="Basic residues" evidence="7">
    <location>
        <begin position="65"/>
        <end position="77"/>
    </location>
</feature>
<evidence type="ECO:0000256" key="5">
    <source>
        <dbReference type="ARBA" id="ARBA00022777"/>
    </source>
</evidence>
<evidence type="ECO:0000259" key="8">
    <source>
        <dbReference type="PROSITE" id="PS50011"/>
    </source>
</evidence>
<reference evidence="9" key="1">
    <citation type="journal article" date="2023" name="Plant J.">
        <title>Genome sequences and population genomics provide insights into the demographic history, inbreeding, and mutation load of two 'living fossil' tree species of Dipteronia.</title>
        <authorList>
            <person name="Feng Y."/>
            <person name="Comes H.P."/>
            <person name="Chen J."/>
            <person name="Zhu S."/>
            <person name="Lu R."/>
            <person name="Zhang X."/>
            <person name="Li P."/>
            <person name="Qiu J."/>
            <person name="Olsen K.M."/>
            <person name="Qiu Y."/>
        </authorList>
    </citation>
    <scope>NUCLEOTIDE SEQUENCE</scope>
    <source>
        <strain evidence="9">KIB01</strain>
    </source>
</reference>